<dbReference type="Proteomes" id="UP000279833">
    <property type="component" value="Unassembled WGS sequence"/>
</dbReference>
<evidence type="ECO:0000313" key="1">
    <source>
        <dbReference type="EMBL" id="VDP53312.1"/>
    </source>
</evidence>
<name>A0A183KEZ7_9TREM</name>
<dbReference type="AlphaFoldDB" id="A0A183KEZ7"/>
<evidence type="ECO:0000313" key="2">
    <source>
        <dbReference type="Proteomes" id="UP000279833"/>
    </source>
</evidence>
<protein>
    <submittedName>
        <fullName evidence="3">Alternative protein</fullName>
    </submittedName>
</protein>
<reference evidence="3" key="1">
    <citation type="submission" date="2016-06" db="UniProtKB">
        <authorList>
            <consortium name="WormBaseParasite"/>
        </authorList>
    </citation>
    <scope>IDENTIFICATION</scope>
</reference>
<sequence length="34" mass="4130">MMAMLPSHKEGWGWKRSTLKMHTSPYPTDIRLRW</sequence>
<dbReference type="WBParaSite" id="SCUD_0001359401-mRNA-1">
    <property type="protein sequence ID" value="SCUD_0001359401-mRNA-1"/>
    <property type="gene ID" value="SCUD_0001359401"/>
</dbReference>
<evidence type="ECO:0000313" key="3">
    <source>
        <dbReference type="WBParaSite" id="SCUD_0001359401-mRNA-1"/>
    </source>
</evidence>
<accession>A0A183KEZ7</accession>
<gene>
    <name evidence="1" type="ORF">SCUD_LOCUS13591</name>
</gene>
<dbReference type="EMBL" id="UZAK01036000">
    <property type="protein sequence ID" value="VDP53312.1"/>
    <property type="molecule type" value="Genomic_DNA"/>
</dbReference>
<organism evidence="3">
    <name type="scientific">Schistosoma curassoni</name>
    <dbReference type="NCBI Taxonomy" id="6186"/>
    <lineage>
        <taxon>Eukaryota</taxon>
        <taxon>Metazoa</taxon>
        <taxon>Spiralia</taxon>
        <taxon>Lophotrochozoa</taxon>
        <taxon>Platyhelminthes</taxon>
        <taxon>Trematoda</taxon>
        <taxon>Digenea</taxon>
        <taxon>Strigeidida</taxon>
        <taxon>Schistosomatoidea</taxon>
        <taxon>Schistosomatidae</taxon>
        <taxon>Schistosoma</taxon>
    </lineage>
</organism>
<reference evidence="1 2" key="2">
    <citation type="submission" date="2018-11" db="EMBL/GenBank/DDBJ databases">
        <authorList>
            <consortium name="Pathogen Informatics"/>
        </authorList>
    </citation>
    <scope>NUCLEOTIDE SEQUENCE [LARGE SCALE GENOMIC DNA]</scope>
    <source>
        <strain evidence="1">Dakar</strain>
        <strain evidence="2">Dakar, Senegal</strain>
    </source>
</reference>
<proteinExistence type="predicted"/>
<keyword evidence="2" id="KW-1185">Reference proteome</keyword>